<protein>
    <submittedName>
        <fullName evidence="2">Uncharacterized protein</fullName>
    </submittedName>
</protein>
<evidence type="ECO:0000256" key="1">
    <source>
        <dbReference type="SAM" id="MobiDB-lite"/>
    </source>
</evidence>
<dbReference type="Proteomes" id="UP000595691">
    <property type="component" value="Chromosome"/>
</dbReference>
<gene>
    <name evidence="2" type="ORF">I5776_16385</name>
</gene>
<organism evidence="2 3">
    <name type="scientific">Heyndrickxia vini</name>
    <dbReference type="NCBI Taxonomy" id="1476025"/>
    <lineage>
        <taxon>Bacteria</taxon>
        <taxon>Bacillati</taxon>
        <taxon>Bacillota</taxon>
        <taxon>Bacilli</taxon>
        <taxon>Bacillales</taxon>
        <taxon>Bacillaceae</taxon>
        <taxon>Heyndrickxia</taxon>
    </lineage>
</organism>
<name>A0ABX7DZ38_9BACI</name>
<accession>A0ABX7DZ38</accession>
<evidence type="ECO:0000313" key="2">
    <source>
        <dbReference type="EMBL" id="QQZ08601.1"/>
    </source>
</evidence>
<dbReference type="RefSeq" id="WP_202777412.1">
    <property type="nucleotide sequence ID" value="NZ_CP065425.1"/>
</dbReference>
<keyword evidence="3" id="KW-1185">Reference proteome</keyword>
<dbReference type="EMBL" id="CP065425">
    <property type="protein sequence ID" value="QQZ08601.1"/>
    <property type="molecule type" value="Genomic_DNA"/>
</dbReference>
<sequence>MTFHLITDEMSSFLLPQNEKGKKRKFFSGLERSDEEAHRQPRGKRVPAAERNGPVLTTTYMNRFNEIQRD</sequence>
<evidence type="ECO:0000313" key="3">
    <source>
        <dbReference type="Proteomes" id="UP000595691"/>
    </source>
</evidence>
<feature type="region of interest" description="Disordered" evidence="1">
    <location>
        <begin position="29"/>
        <end position="50"/>
    </location>
</feature>
<reference evidence="2 3" key="1">
    <citation type="submission" date="2020-11" db="EMBL/GenBank/DDBJ databases">
        <title>Taxonomic evaluation of the Bacillus sporothermodurans group of bacteria based on whole genome sequences.</title>
        <authorList>
            <person name="Fiedler G."/>
            <person name="Herbstmann A.-D."/>
            <person name="Doll E."/>
            <person name="Wenning M."/>
            <person name="Brinks E."/>
            <person name="Kabisch J."/>
            <person name="Breitenwieser F."/>
            <person name="Lappann M."/>
            <person name="Boehnlein C."/>
            <person name="Franz C."/>
        </authorList>
    </citation>
    <scope>NUCLEOTIDE SEQUENCE [LARGE SCALE GENOMIC DNA]</scope>
    <source>
        <strain evidence="2 3">JCM 19841</strain>
    </source>
</reference>
<proteinExistence type="predicted"/>